<dbReference type="BioCyc" id="AMAC1300253:G12YX-2761-MONOMER"/>
<dbReference type="EMBL" id="CP004846">
    <property type="protein sequence ID" value="AGP79128.1"/>
    <property type="molecule type" value="Genomic_DNA"/>
</dbReference>
<dbReference type="KEGG" id="amh:I633_17235"/>
<evidence type="ECO:0000313" key="1">
    <source>
        <dbReference type="EMBL" id="AGP79128.1"/>
    </source>
</evidence>
<dbReference type="AlphaFoldDB" id="S5AQ37"/>
<dbReference type="HOGENOM" id="CLU_1640252_0_0_6"/>
<dbReference type="Proteomes" id="UP000014909">
    <property type="component" value="Chromosome"/>
</dbReference>
<proteinExistence type="predicted"/>
<evidence type="ECO:0000313" key="2">
    <source>
        <dbReference type="Proteomes" id="UP000014909"/>
    </source>
</evidence>
<accession>S5AQ37</accession>
<dbReference type="PATRIC" id="fig|1300253.3.peg.3610"/>
<sequence length="161" mass="18127">MASLQRALVNLEMLSDDINALSSDKLNTATHIHLLHSVLEELKNAEATVVFETEASFHKTLQGSLFEPIFERKRMVGVYTKLVGYVITAWEASNKANAILVDNFDASADKRLELLQVKAIRAKSQLKTVATAMGQNDYEKFTQALGLIAQEWQWDTLRARF</sequence>
<protein>
    <submittedName>
        <fullName evidence="1">Uncharacterized protein</fullName>
    </submittedName>
</protein>
<reference evidence="1 2" key="1">
    <citation type="journal article" date="2013" name="Genome Biol. Evol.">
        <title>Genomic Diversity of "Deep Ecotype" Alteromonas macleodii Isolates: Evidence for Pan-Mediterranean Clonal Frames.</title>
        <authorList>
            <person name="Lopez-Perez M."/>
            <person name="Gonzaga A."/>
            <person name="Rodriguez-Valera F."/>
        </authorList>
    </citation>
    <scope>NUCLEOTIDE SEQUENCE [LARGE SCALE GENOMIC DNA]</scope>
    <source>
        <strain evidence="2">'English Channel 615'</strain>
    </source>
</reference>
<name>S5AQ37_9ALTE</name>
<gene>
    <name evidence="1" type="ORF">I633_17235</name>
</gene>
<organism evidence="1 2">
    <name type="scientific">Alteromonas mediterranea 615</name>
    <dbReference type="NCBI Taxonomy" id="1300253"/>
    <lineage>
        <taxon>Bacteria</taxon>
        <taxon>Pseudomonadati</taxon>
        <taxon>Pseudomonadota</taxon>
        <taxon>Gammaproteobacteria</taxon>
        <taxon>Alteromonadales</taxon>
        <taxon>Alteromonadaceae</taxon>
        <taxon>Alteromonas/Salinimonas group</taxon>
        <taxon>Alteromonas</taxon>
    </lineage>
</organism>